<dbReference type="STRING" id="6313.A0A158P7T4"/>
<organism evidence="8 9">
    <name type="scientific">Angiostrongylus cantonensis</name>
    <name type="common">Rat lungworm</name>
    <dbReference type="NCBI Taxonomy" id="6313"/>
    <lineage>
        <taxon>Eukaryota</taxon>
        <taxon>Metazoa</taxon>
        <taxon>Ecdysozoa</taxon>
        <taxon>Nematoda</taxon>
        <taxon>Chromadorea</taxon>
        <taxon>Rhabditida</taxon>
        <taxon>Rhabditina</taxon>
        <taxon>Rhabditomorpha</taxon>
        <taxon>Strongyloidea</taxon>
        <taxon>Metastrongylidae</taxon>
        <taxon>Angiostrongylus</taxon>
    </lineage>
</organism>
<dbReference type="PANTHER" id="PTHR11769">
    <property type="entry name" value="HYALURONIDASE"/>
    <property type="match status" value="1"/>
</dbReference>
<evidence type="ECO:0000313" key="8">
    <source>
        <dbReference type="Proteomes" id="UP000035642"/>
    </source>
</evidence>
<dbReference type="PIRSF" id="PIRSF038193">
    <property type="entry name" value="Hyaluronidase"/>
    <property type="match status" value="1"/>
</dbReference>
<keyword evidence="6" id="KW-0378">Hydrolase</keyword>
<dbReference type="GO" id="GO:0004415">
    <property type="term" value="F:hyalurononglucosaminidase activity"/>
    <property type="evidence" value="ECO:0007669"/>
    <property type="project" value="UniProtKB-UniRule"/>
</dbReference>
<reference evidence="8" key="1">
    <citation type="submission" date="2012-09" db="EMBL/GenBank/DDBJ databases">
        <authorList>
            <person name="Martin A.A."/>
        </authorList>
    </citation>
    <scope>NUCLEOTIDE SEQUENCE</scope>
</reference>
<keyword evidence="8" id="KW-1185">Reference proteome</keyword>
<evidence type="ECO:0000256" key="1">
    <source>
        <dbReference type="ARBA" id="ARBA00008871"/>
    </source>
</evidence>
<dbReference type="InterPro" id="IPR013785">
    <property type="entry name" value="Aldolase_TIM"/>
</dbReference>
<dbReference type="Gene3D" id="3.20.20.70">
    <property type="entry name" value="Aldolase class I"/>
    <property type="match status" value="1"/>
</dbReference>
<feature type="disulfide bond" evidence="5">
    <location>
        <begin position="32"/>
        <end position="368"/>
    </location>
</feature>
<feature type="disulfide bond" evidence="5">
    <location>
        <begin position="231"/>
        <end position="244"/>
    </location>
</feature>
<feature type="active site" description="Proton donor" evidence="4">
    <location>
        <position position="140"/>
    </location>
</feature>
<comment type="catalytic activity">
    <reaction evidence="6">
        <text>Random hydrolysis of (1-&gt;4)-linkages between N-acetyl-beta-D-glucosamine and D-glucuronate residues in hyaluronate.</text>
        <dbReference type="EC" id="3.2.1.35"/>
    </reaction>
</comment>
<dbReference type="EC" id="3.2.1.35" evidence="6"/>
<name>A0A158P7T4_ANGCA</name>
<feature type="chain" id="PRO_5007630087" description="Hyaluronidase" evidence="7">
    <location>
        <begin position="21"/>
        <end position="381"/>
    </location>
</feature>
<evidence type="ECO:0000256" key="6">
    <source>
        <dbReference type="RuleBase" id="RU610713"/>
    </source>
</evidence>
<keyword evidence="6" id="KW-0326">Glycosidase</keyword>
<dbReference type="Pfam" id="PF01630">
    <property type="entry name" value="Glyco_hydro_56"/>
    <property type="match status" value="1"/>
</dbReference>
<evidence type="ECO:0000256" key="5">
    <source>
        <dbReference type="PIRSR" id="PIRSR038193-3"/>
    </source>
</evidence>
<evidence type="ECO:0000256" key="2">
    <source>
        <dbReference type="ARBA" id="ARBA00023157"/>
    </source>
</evidence>
<comment type="similarity">
    <text evidence="1 3 6">Belongs to the glycosyl hydrolase 56 family.</text>
</comment>
<dbReference type="SUPFAM" id="SSF51445">
    <property type="entry name" value="(Trans)glycosidases"/>
    <property type="match status" value="1"/>
</dbReference>
<dbReference type="GO" id="GO:0030214">
    <property type="term" value="P:hyaluronan catabolic process"/>
    <property type="evidence" value="ECO:0007669"/>
    <property type="project" value="TreeGrafter"/>
</dbReference>
<dbReference type="GO" id="GO:0005975">
    <property type="term" value="P:carbohydrate metabolic process"/>
    <property type="evidence" value="ECO:0007669"/>
    <property type="project" value="UniProtKB-UniRule"/>
</dbReference>
<protein>
    <recommendedName>
        <fullName evidence="6">Hyaluronidase</fullName>
        <ecNumber evidence="6">3.2.1.35</ecNumber>
    </recommendedName>
</protein>
<evidence type="ECO:0000313" key="9">
    <source>
        <dbReference type="WBParaSite" id="ACAC_0000312301-mRNA-1"/>
    </source>
</evidence>
<dbReference type="Proteomes" id="UP000035642">
    <property type="component" value="Unassembled WGS sequence"/>
</dbReference>
<sequence length="381" mass="44583">MNSLLTTILFIGFLKTRVHSFSVYWNVPSELCFKKGINFSLETYGIKAHPIRTQKYSADIKHYQQFLFTDQTFDGKNVVIFYEHSFGLYPYFKGHNKIHPVNGGLPQKTNMTAHLLEVEKNIEKLMPDKDFNGFAVIDIEEWRPLFRQHYRNVKQVYQEASIALVKSKNKRLSDDEARQEAEKEFNDAARNKMWKDERYTFSSREFIVETIQKAKQMRPKALWGLYGFPVCNYNAGQLKNDYSCWQLYKGFNDEMMYIYNIVDALYPSIYLGFPASSKQRFRYVQVHLRLCTCNIGVLAILEETLRIAKKRQPPLPIYPYSKFENDPLNKLDSFYNKPDRCSTIDQPADLGIDGLILWSSSANMADRCDKIETYIENELGP</sequence>
<reference evidence="9" key="2">
    <citation type="submission" date="2016-04" db="UniProtKB">
        <authorList>
            <consortium name="WormBaseParasite"/>
        </authorList>
    </citation>
    <scope>IDENTIFICATION</scope>
</reference>
<evidence type="ECO:0000256" key="3">
    <source>
        <dbReference type="PIRNR" id="PIRNR038193"/>
    </source>
</evidence>
<feature type="signal peptide" evidence="7">
    <location>
        <begin position="1"/>
        <end position="20"/>
    </location>
</feature>
<evidence type="ECO:0000256" key="7">
    <source>
        <dbReference type="SAM" id="SignalP"/>
    </source>
</evidence>
<dbReference type="WBParaSite" id="ACAC_0000312301-mRNA-1">
    <property type="protein sequence ID" value="ACAC_0000312301-mRNA-1"/>
    <property type="gene ID" value="ACAC_0000312301"/>
</dbReference>
<keyword evidence="7" id="KW-0732">Signal</keyword>
<accession>A0A158P7T4</accession>
<dbReference type="InterPro" id="IPR018155">
    <property type="entry name" value="Hyaluronidase"/>
</dbReference>
<dbReference type="InterPro" id="IPR017853">
    <property type="entry name" value="GH"/>
</dbReference>
<keyword evidence="2 5" id="KW-1015">Disulfide bond</keyword>
<proteinExistence type="inferred from homology"/>
<dbReference type="AlphaFoldDB" id="A0A158P7T4"/>
<evidence type="ECO:0000256" key="4">
    <source>
        <dbReference type="PIRSR" id="PIRSR038193-1"/>
    </source>
</evidence>
<dbReference type="PANTHER" id="PTHR11769:SF35">
    <property type="entry name" value="HYALURONIDASE"/>
    <property type="match status" value="1"/>
</dbReference>